<proteinExistence type="predicted"/>
<evidence type="ECO:0000313" key="2">
    <source>
        <dbReference type="EMBL" id="KAF7810640.1"/>
    </source>
</evidence>
<organism evidence="2 3">
    <name type="scientific">Senna tora</name>
    <dbReference type="NCBI Taxonomy" id="362788"/>
    <lineage>
        <taxon>Eukaryota</taxon>
        <taxon>Viridiplantae</taxon>
        <taxon>Streptophyta</taxon>
        <taxon>Embryophyta</taxon>
        <taxon>Tracheophyta</taxon>
        <taxon>Spermatophyta</taxon>
        <taxon>Magnoliopsida</taxon>
        <taxon>eudicotyledons</taxon>
        <taxon>Gunneridae</taxon>
        <taxon>Pentapetalae</taxon>
        <taxon>rosids</taxon>
        <taxon>fabids</taxon>
        <taxon>Fabales</taxon>
        <taxon>Fabaceae</taxon>
        <taxon>Caesalpinioideae</taxon>
        <taxon>Cassia clade</taxon>
        <taxon>Senna</taxon>
    </lineage>
</organism>
<reference evidence="2" key="1">
    <citation type="submission" date="2020-09" db="EMBL/GenBank/DDBJ databases">
        <title>Genome-Enabled Discovery of Anthraquinone Biosynthesis in Senna tora.</title>
        <authorList>
            <person name="Kang S.-H."/>
            <person name="Pandey R.P."/>
            <person name="Lee C.-M."/>
            <person name="Sim J.-S."/>
            <person name="Jeong J.-T."/>
            <person name="Choi B.-S."/>
            <person name="Jung M."/>
            <person name="Ginzburg D."/>
            <person name="Zhao K."/>
            <person name="Won S.Y."/>
            <person name="Oh T.-J."/>
            <person name="Yu Y."/>
            <person name="Kim N.-H."/>
            <person name="Lee O.R."/>
            <person name="Lee T.-H."/>
            <person name="Bashyal P."/>
            <person name="Kim T.-S."/>
            <person name="Lee W.-H."/>
            <person name="Kawkins C."/>
            <person name="Kim C.-K."/>
            <person name="Kim J.S."/>
            <person name="Ahn B.O."/>
            <person name="Rhee S.Y."/>
            <person name="Sohng J.K."/>
        </authorList>
    </citation>
    <scope>NUCLEOTIDE SEQUENCE</scope>
    <source>
        <tissue evidence="2">Leaf</tissue>
    </source>
</reference>
<evidence type="ECO:0000313" key="3">
    <source>
        <dbReference type="Proteomes" id="UP000634136"/>
    </source>
</evidence>
<accession>A0A834SUS3</accession>
<feature type="compositionally biased region" description="Basic and acidic residues" evidence="1">
    <location>
        <begin position="64"/>
        <end position="80"/>
    </location>
</feature>
<gene>
    <name evidence="2" type="ORF">G2W53_037383</name>
</gene>
<name>A0A834SUS3_9FABA</name>
<comment type="caution">
    <text evidence="2">The sequence shown here is derived from an EMBL/GenBank/DDBJ whole genome shotgun (WGS) entry which is preliminary data.</text>
</comment>
<feature type="compositionally biased region" description="Basic and acidic residues" evidence="1">
    <location>
        <begin position="26"/>
        <end position="42"/>
    </location>
</feature>
<feature type="region of interest" description="Disordered" evidence="1">
    <location>
        <begin position="23"/>
        <end position="80"/>
    </location>
</feature>
<dbReference type="Proteomes" id="UP000634136">
    <property type="component" value="Unassembled WGS sequence"/>
</dbReference>
<sequence>MEWEGGKVMKLLYEAGRHKKTSLIREGAKPREGVRNQERDNASEVENETPPSPWNCGTSAECATKGETDVRDQIRRETND</sequence>
<dbReference type="AlphaFoldDB" id="A0A834SUS3"/>
<protein>
    <submittedName>
        <fullName evidence="2">Uncharacterized protein</fullName>
    </submittedName>
</protein>
<keyword evidence="3" id="KW-1185">Reference proteome</keyword>
<evidence type="ECO:0000256" key="1">
    <source>
        <dbReference type="SAM" id="MobiDB-lite"/>
    </source>
</evidence>
<dbReference type="EMBL" id="JAAIUW010000011">
    <property type="protein sequence ID" value="KAF7810640.1"/>
    <property type="molecule type" value="Genomic_DNA"/>
</dbReference>